<dbReference type="PROSITE" id="PS50110">
    <property type="entry name" value="RESPONSE_REGULATORY"/>
    <property type="match status" value="1"/>
</dbReference>
<dbReference type="PANTHER" id="PTHR43280:SF2">
    <property type="entry name" value="HTH-TYPE TRANSCRIPTIONAL REGULATOR EXSA"/>
    <property type="match status" value="1"/>
</dbReference>
<reference evidence="9" key="1">
    <citation type="journal article" date="2019" name="Int. J. Syst. Evol. Microbiol.">
        <title>The Global Catalogue of Microorganisms (GCM) 10K type strain sequencing project: providing services to taxonomists for standard genome sequencing and annotation.</title>
        <authorList>
            <consortium name="The Broad Institute Genomics Platform"/>
            <consortium name="The Broad Institute Genome Sequencing Center for Infectious Disease"/>
            <person name="Wu L."/>
            <person name="Ma J."/>
        </authorList>
    </citation>
    <scope>NUCLEOTIDE SEQUENCE [LARGE SCALE GENOMIC DNA]</scope>
    <source>
        <strain evidence="9">KCTC 62195</strain>
    </source>
</reference>
<evidence type="ECO:0000256" key="1">
    <source>
        <dbReference type="ARBA" id="ARBA00023015"/>
    </source>
</evidence>
<organism evidence="8 9">
    <name type="scientific">Azotobacter bryophylli</name>
    <dbReference type="NCBI Taxonomy" id="1986537"/>
    <lineage>
        <taxon>Bacteria</taxon>
        <taxon>Pseudomonadati</taxon>
        <taxon>Pseudomonadota</taxon>
        <taxon>Gammaproteobacteria</taxon>
        <taxon>Pseudomonadales</taxon>
        <taxon>Pseudomonadaceae</taxon>
        <taxon>Azotobacter</taxon>
    </lineage>
</organism>
<dbReference type="SUPFAM" id="SSF46689">
    <property type="entry name" value="Homeodomain-like"/>
    <property type="match status" value="2"/>
</dbReference>
<proteinExistence type="predicted"/>
<comment type="caution">
    <text evidence="4">Lacks conserved residue(s) required for the propagation of feature annotation.</text>
</comment>
<evidence type="ECO:0000256" key="2">
    <source>
        <dbReference type="ARBA" id="ARBA00023125"/>
    </source>
</evidence>
<keyword evidence="9" id="KW-1185">Reference proteome</keyword>
<dbReference type="InterPro" id="IPR011006">
    <property type="entry name" value="CheY-like_superfamily"/>
</dbReference>
<sequence length="309" mass="35127">MMNERSLIPHLLWFDLSQDGSAQEAISLLAEYCRISHVQGFDLSWLNPKDSPDMICLSYDRPDALGLSHLPALKREAPSIPITLLTVQHSEELAVWAFRSGAWDYLVMPLGNPERQRYLQALYELCELRRNPSDSQQKRPLERVQDLPESVRLTAKSQKQQPLQRVMRYIERHFQESLEQKAMAELCGMTPVRFSRVFKEVYGIGFQECVQSKRMEHAHGLLLNSQMPISSVAYASGFKDPSYFTRAFRQHYGLSPREFRSRNPGPNAENLQTAPQPHLMPDAQPQLTMPRPSPAGAAPDLAELGSGPE</sequence>
<dbReference type="RefSeq" id="WP_377813090.1">
    <property type="nucleotide sequence ID" value="NZ_JBHRSJ010000007.1"/>
</dbReference>
<evidence type="ECO:0000256" key="5">
    <source>
        <dbReference type="SAM" id="MobiDB-lite"/>
    </source>
</evidence>
<evidence type="ECO:0000259" key="6">
    <source>
        <dbReference type="PROSITE" id="PS01124"/>
    </source>
</evidence>
<evidence type="ECO:0000259" key="7">
    <source>
        <dbReference type="PROSITE" id="PS50110"/>
    </source>
</evidence>
<name>A0ABV7AQG5_9GAMM</name>
<feature type="domain" description="Response regulatory" evidence="7">
    <location>
        <begin position="1"/>
        <end position="123"/>
    </location>
</feature>
<dbReference type="InterPro" id="IPR018060">
    <property type="entry name" value="HTH_AraC"/>
</dbReference>
<gene>
    <name evidence="8" type="ORF">ACFOJE_04590</name>
</gene>
<dbReference type="PANTHER" id="PTHR43280">
    <property type="entry name" value="ARAC-FAMILY TRANSCRIPTIONAL REGULATOR"/>
    <property type="match status" value="1"/>
</dbReference>
<evidence type="ECO:0000313" key="8">
    <source>
        <dbReference type="EMBL" id="MFC2971491.1"/>
    </source>
</evidence>
<dbReference type="EMBL" id="JBHRSJ010000007">
    <property type="protein sequence ID" value="MFC2971491.1"/>
    <property type="molecule type" value="Genomic_DNA"/>
</dbReference>
<evidence type="ECO:0000313" key="9">
    <source>
        <dbReference type="Proteomes" id="UP001595457"/>
    </source>
</evidence>
<dbReference type="InterPro" id="IPR020449">
    <property type="entry name" value="Tscrpt_reg_AraC-type_HTH"/>
</dbReference>
<dbReference type="PRINTS" id="PR00032">
    <property type="entry name" value="HTHARAC"/>
</dbReference>
<dbReference type="Gene3D" id="3.40.50.2300">
    <property type="match status" value="1"/>
</dbReference>
<dbReference type="SMART" id="SM00342">
    <property type="entry name" value="HTH_ARAC"/>
    <property type="match status" value="1"/>
</dbReference>
<dbReference type="PROSITE" id="PS01124">
    <property type="entry name" value="HTH_ARAC_FAMILY_2"/>
    <property type="match status" value="1"/>
</dbReference>
<dbReference type="SUPFAM" id="SSF52172">
    <property type="entry name" value="CheY-like"/>
    <property type="match status" value="1"/>
</dbReference>
<keyword evidence="3" id="KW-0804">Transcription</keyword>
<keyword evidence="2" id="KW-0238">DNA-binding</keyword>
<dbReference type="Gene3D" id="1.10.10.60">
    <property type="entry name" value="Homeodomain-like"/>
    <property type="match status" value="2"/>
</dbReference>
<dbReference type="Pfam" id="PF12833">
    <property type="entry name" value="HTH_18"/>
    <property type="match status" value="1"/>
</dbReference>
<protein>
    <submittedName>
        <fullName evidence="8">Helix-turn-helix domain-containing protein</fullName>
    </submittedName>
</protein>
<dbReference type="InterPro" id="IPR018062">
    <property type="entry name" value="HTH_AraC-typ_CS"/>
</dbReference>
<feature type="region of interest" description="Disordered" evidence="5">
    <location>
        <begin position="256"/>
        <end position="309"/>
    </location>
</feature>
<dbReference type="Proteomes" id="UP001595457">
    <property type="component" value="Unassembled WGS sequence"/>
</dbReference>
<dbReference type="InterPro" id="IPR001789">
    <property type="entry name" value="Sig_transdc_resp-reg_receiver"/>
</dbReference>
<dbReference type="InterPro" id="IPR009057">
    <property type="entry name" value="Homeodomain-like_sf"/>
</dbReference>
<keyword evidence="1" id="KW-0805">Transcription regulation</keyword>
<evidence type="ECO:0000256" key="4">
    <source>
        <dbReference type="PROSITE-ProRule" id="PRU00169"/>
    </source>
</evidence>
<accession>A0ABV7AQG5</accession>
<evidence type="ECO:0000256" key="3">
    <source>
        <dbReference type="ARBA" id="ARBA00023163"/>
    </source>
</evidence>
<feature type="domain" description="HTH araC/xylS-type" evidence="6">
    <location>
        <begin position="164"/>
        <end position="262"/>
    </location>
</feature>
<comment type="caution">
    <text evidence="8">The sequence shown here is derived from an EMBL/GenBank/DDBJ whole genome shotgun (WGS) entry which is preliminary data.</text>
</comment>
<dbReference type="PROSITE" id="PS00041">
    <property type="entry name" value="HTH_ARAC_FAMILY_1"/>
    <property type="match status" value="1"/>
</dbReference>
<dbReference type="CDD" id="cd00156">
    <property type="entry name" value="REC"/>
    <property type="match status" value="1"/>
</dbReference>